<dbReference type="GO" id="GO:0000976">
    <property type="term" value="F:transcription cis-regulatory region binding"/>
    <property type="evidence" value="ECO:0007669"/>
    <property type="project" value="TreeGrafter"/>
</dbReference>
<evidence type="ECO:0000256" key="6">
    <source>
        <dbReference type="PROSITE-ProRule" id="PRU00169"/>
    </source>
</evidence>
<dbReference type="GO" id="GO:0000156">
    <property type="term" value="F:phosphorelay response regulator activity"/>
    <property type="evidence" value="ECO:0007669"/>
    <property type="project" value="TreeGrafter"/>
</dbReference>
<dbReference type="PROSITE" id="PS50110">
    <property type="entry name" value="RESPONSE_REGULATORY"/>
    <property type="match status" value="1"/>
</dbReference>
<organism evidence="8 9">
    <name type="scientific">Lysobacter soli</name>
    <dbReference type="NCBI Taxonomy" id="453783"/>
    <lineage>
        <taxon>Bacteria</taxon>
        <taxon>Pseudomonadati</taxon>
        <taxon>Pseudomonadota</taxon>
        <taxon>Gammaproteobacteria</taxon>
        <taxon>Lysobacterales</taxon>
        <taxon>Lysobacteraceae</taxon>
        <taxon>Lysobacter</taxon>
    </lineage>
</organism>
<evidence type="ECO:0000256" key="1">
    <source>
        <dbReference type="ARBA" id="ARBA00022553"/>
    </source>
</evidence>
<dbReference type="GO" id="GO:0032993">
    <property type="term" value="C:protein-DNA complex"/>
    <property type="evidence" value="ECO:0007669"/>
    <property type="project" value="TreeGrafter"/>
</dbReference>
<dbReference type="PANTHER" id="PTHR48111:SF1">
    <property type="entry name" value="TWO-COMPONENT RESPONSE REGULATOR ORR33"/>
    <property type="match status" value="1"/>
</dbReference>
<evidence type="ECO:0000259" key="7">
    <source>
        <dbReference type="PROSITE" id="PS50110"/>
    </source>
</evidence>
<dbReference type="Gene3D" id="3.40.50.2300">
    <property type="match status" value="1"/>
</dbReference>
<evidence type="ECO:0000313" key="9">
    <source>
        <dbReference type="Proteomes" id="UP000256829"/>
    </source>
</evidence>
<sequence>MSSAAHVLMIEDEEDIALIVRYLLERNGFTVEHLADGRAGLERIQTGAVPDLVLMDFMLPFRDGLELVERLRAQPQWTSVPVLMLTAKAREADIVRALEIGADDYVTKPFQPEELMARIRRLLRRSL</sequence>
<dbReference type="SMART" id="SM00448">
    <property type="entry name" value="REC"/>
    <property type="match status" value="1"/>
</dbReference>
<feature type="modified residue" description="4-aspartylphosphate" evidence="6">
    <location>
        <position position="56"/>
    </location>
</feature>
<keyword evidence="1 6" id="KW-0597">Phosphoprotein</keyword>
<dbReference type="GO" id="GO:0006355">
    <property type="term" value="P:regulation of DNA-templated transcription"/>
    <property type="evidence" value="ECO:0007669"/>
    <property type="project" value="TreeGrafter"/>
</dbReference>
<name>A0A3D8VEI1_9GAMM</name>
<reference evidence="8 9" key="1">
    <citation type="submission" date="2018-08" db="EMBL/GenBank/DDBJ databases">
        <title>Lysobacter soli KCTC 22011, whole genome shotgun sequence.</title>
        <authorList>
            <person name="Zhang X."/>
            <person name="Feng G."/>
            <person name="Zhu H."/>
        </authorList>
    </citation>
    <scope>NUCLEOTIDE SEQUENCE [LARGE SCALE GENOMIC DNA]</scope>
    <source>
        <strain evidence="8 9">KCTC 22011</strain>
    </source>
</reference>
<feature type="domain" description="Response regulatory" evidence="7">
    <location>
        <begin position="6"/>
        <end position="123"/>
    </location>
</feature>
<accession>A0A3D8VEI1</accession>
<dbReference type="CDD" id="cd17574">
    <property type="entry name" value="REC_OmpR"/>
    <property type="match status" value="1"/>
</dbReference>
<dbReference type="InterPro" id="IPR039420">
    <property type="entry name" value="WalR-like"/>
</dbReference>
<keyword evidence="5" id="KW-0804">Transcription</keyword>
<dbReference type="Pfam" id="PF00072">
    <property type="entry name" value="Response_reg"/>
    <property type="match status" value="1"/>
</dbReference>
<dbReference type="Proteomes" id="UP000256829">
    <property type="component" value="Unassembled WGS sequence"/>
</dbReference>
<keyword evidence="2" id="KW-0902">Two-component regulatory system</keyword>
<evidence type="ECO:0000313" key="8">
    <source>
        <dbReference type="EMBL" id="RDY67770.1"/>
    </source>
</evidence>
<evidence type="ECO:0000256" key="3">
    <source>
        <dbReference type="ARBA" id="ARBA00023015"/>
    </source>
</evidence>
<evidence type="ECO:0000256" key="5">
    <source>
        <dbReference type="ARBA" id="ARBA00023163"/>
    </source>
</evidence>
<dbReference type="InterPro" id="IPR011006">
    <property type="entry name" value="CheY-like_superfamily"/>
</dbReference>
<keyword evidence="4 8" id="KW-0238">DNA-binding</keyword>
<protein>
    <submittedName>
        <fullName evidence="8">DNA-binding response regulator</fullName>
    </submittedName>
</protein>
<evidence type="ECO:0000256" key="4">
    <source>
        <dbReference type="ARBA" id="ARBA00023125"/>
    </source>
</evidence>
<keyword evidence="9" id="KW-1185">Reference proteome</keyword>
<gene>
    <name evidence="8" type="ORF">DX912_07585</name>
</gene>
<dbReference type="InterPro" id="IPR001789">
    <property type="entry name" value="Sig_transdc_resp-reg_receiver"/>
</dbReference>
<dbReference type="EMBL" id="QTJR01000004">
    <property type="protein sequence ID" value="RDY67770.1"/>
    <property type="molecule type" value="Genomic_DNA"/>
</dbReference>
<keyword evidence="3" id="KW-0805">Transcription regulation</keyword>
<comment type="caution">
    <text evidence="8">The sequence shown here is derived from an EMBL/GenBank/DDBJ whole genome shotgun (WGS) entry which is preliminary data.</text>
</comment>
<dbReference type="RefSeq" id="WP_115841892.1">
    <property type="nucleotide sequence ID" value="NZ_CP172310.1"/>
</dbReference>
<dbReference type="GO" id="GO:0005829">
    <property type="term" value="C:cytosol"/>
    <property type="evidence" value="ECO:0007669"/>
    <property type="project" value="TreeGrafter"/>
</dbReference>
<evidence type="ECO:0000256" key="2">
    <source>
        <dbReference type="ARBA" id="ARBA00023012"/>
    </source>
</evidence>
<dbReference type="AlphaFoldDB" id="A0A3D8VEI1"/>
<dbReference type="PANTHER" id="PTHR48111">
    <property type="entry name" value="REGULATOR OF RPOS"/>
    <property type="match status" value="1"/>
</dbReference>
<proteinExistence type="predicted"/>
<dbReference type="SUPFAM" id="SSF52172">
    <property type="entry name" value="CheY-like"/>
    <property type="match status" value="1"/>
</dbReference>